<dbReference type="InterPro" id="IPR013708">
    <property type="entry name" value="Shikimate_DH-bd_N"/>
</dbReference>
<dbReference type="Gene3D" id="3.40.50.10860">
    <property type="entry name" value="Leucine Dehydrogenase, chain A, domain 1"/>
    <property type="match status" value="1"/>
</dbReference>
<organism evidence="5 6">
    <name type="scientific">Aliidongia dinghuensis</name>
    <dbReference type="NCBI Taxonomy" id="1867774"/>
    <lineage>
        <taxon>Bacteria</taxon>
        <taxon>Pseudomonadati</taxon>
        <taxon>Pseudomonadota</taxon>
        <taxon>Alphaproteobacteria</taxon>
        <taxon>Rhodospirillales</taxon>
        <taxon>Dongiaceae</taxon>
        <taxon>Aliidongia</taxon>
    </lineage>
</organism>
<evidence type="ECO:0000256" key="3">
    <source>
        <dbReference type="ARBA" id="ARBA00023141"/>
    </source>
</evidence>
<proteinExistence type="predicted"/>
<keyword evidence="3" id="KW-0028">Amino-acid biosynthesis</keyword>
<feature type="domain" description="Shikimate dehydrogenase substrate binding N-terminal" evidence="4">
    <location>
        <begin position="20"/>
        <end position="102"/>
    </location>
</feature>
<gene>
    <name evidence="5" type="primary">rifI</name>
    <name evidence="5" type="ORF">GCM10011611_66560</name>
</gene>
<evidence type="ECO:0000256" key="1">
    <source>
        <dbReference type="ARBA" id="ARBA00004871"/>
    </source>
</evidence>
<dbReference type="Proteomes" id="UP000646365">
    <property type="component" value="Unassembled WGS sequence"/>
</dbReference>
<dbReference type="SUPFAM" id="SSF53223">
    <property type="entry name" value="Aminoacid dehydrogenase-like, N-terminal domain"/>
    <property type="match status" value="1"/>
</dbReference>
<evidence type="ECO:0000256" key="2">
    <source>
        <dbReference type="ARBA" id="ARBA00023002"/>
    </source>
</evidence>
<comment type="caution">
    <text evidence="5">The sequence shown here is derived from an EMBL/GenBank/DDBJ whole genome shotgun (WGS) entry which is preliminary data.</text>
</comment>
<evidence type="ECO:0000313" key="5">
    <source>
        <dbReference type="EMBL" id="GGF50819.1"/>
    </source>
</evidence>
<dbReference type="Pfam" id="PF08501">
    <property type="entry name" value="Shikimate_dh_N"/>
    <property type="match status" value="1"/>
</dbReference>
<dbReference type="PANTHER" id="PTHR21089">
    <property type="entry name" value="SHIKIMATE DEHYDROGENASE"/>
    <property type="match status" value="1"/>
</dbReference>
<dbReference type="InterPro" id="IPR046346">
    <property type="entry name" value="Aminoacid_DH-like_N_sf"/>
</dbReference>
<dbReference type="GO" id="GO:0019632">
    <property type="term" value="P:shikimate metabolic process"/>
    <property type="evidence" value="ECO:0007669"/>
    <property type="project" value="TreeGrafter"/>
</dbReference>
<dbReference type="EMBL" id="BMJQ01000035">
    <property type="protein sequence ID" value="GGF50819.1"/>
    <property type="molecule type" value="Genomic_DNA"/>
</dbReference>
<evidence type="ECO:0000313" key="6">
    <source>
        <dbReference type="Proteomes" id="UP000646365"/>
    </source>
</evidence>
<accession>A0A8J3E736</accession>
<reference evidence="5" key="1">
    <citation type="journal article" date="2014" name="Int. J. Syst. Evol. Microbiol.">
        <title>Complete genome sequence of Corynebacterium casei LMG S-19264T (=DSM 44701T), isolated from a smear-ripened cheese.</title>
        <authorList>
            <consortium name="US DOE Joint Genome Institute (JGI-PGF)"/>
            <person name="Walter F."/>
            <person name="Albersmeier A."/>
            <person name="Kalinowski J."/>
            <person name="Ruckert C."/>
        </authorList>
    </citation>
    <scope>NUCLEOTIDE SEQUENCE</scope>
    <source>
        <strain evidence="5">CGMCC 1.15725</strain>
    </source>
</reference>
<sequence>MSAPAFAIPSPTGSTRLYAVVGNPIEQVMAPSLMNRLFLDRNVDAVLVPVKAEASGIAAVIEGLKLIGNLGGILVTVPHKFAACGHADHLSERAELAQSANALRREADGSWSADNFDGAGFVAGLLKAGYAVAGKMISLVGAGGAGVSIAAALMLAGTADLSITDVDEQRMAALADRLAQRWPGRIRASSMPIAGDIMINATPIGLQPEDLLPFSVDNLPPRTVVSDIIMKPAETRLLAAARARGLRVHPGLPMLTEQIELYRQFFRVP</sequence>
<dbReference type="SUPFAM" id="SSF51735">
    <property type="entry name" value="NAD(P)-binding Rossmann-fold domains"/>
    <property type="match status" value="1"/>
</dbReference>
<dbReference type="Gene3D" id="3.40.50.720">
    <property type="entry name" value="NAD(P)-binding Rossmann-like Domain"/>
    <property type="match status" value="1"/>
</dbReference>
<keyword evidence="6" id="KW-1185">Reference proteome</keyword>
<comment type="pathway">
    <text evidence="1">Metabolic intermediate biosynthesis; chorismate biosynthesis; chorismate from D-erythrose 4-phosphate and phosphoenolpyruvate: step 4/7.</text>
</comment>
<protein>
    <submittedName>
        <fullName evidence="5">Shikimate dehydrogenase</fullName>
    </submittedName>
</protein>
<keyword evidence="3" id="KW-0057">Aromatic amino acid biosynthesis</keyword>
<dbReference type="GO" id="GO:0004764">
    <property type="term" value="F:shikimate 3-dehydrogenase (NADP+) activity"/>
    <property type="evidence" value="ECO:0007669"/>
    <property type="project" value="InterPro"/>
</dbReference>
<dbReference type="InterPro" id="IPR036291">
    <property type="entry name" value="NAD(P)-bd_dom_sf"/>
</dbReference>
<reference evidence="5" key="2">
    <citation type="submission" date="2020-09" db="EMBL/GenBank/DDBJ databases">
        <authorList>
            <person name="Sun Q."/>
            <person name="Zhou Y."/>
        </authorList>
    </citation>
    <scope>NUCLEOTIDE SEQUENCE</scope>
    <source>
        <strain evidence="5">CGMCC 1.15725</strain>
    </source>
</reference>
<dbReference type="GO" id="GO:0009073">
    <property type="term" value="P:aromatic amino acid family biosynthetic process"/>
    <property type="evidence" value="ECO:0007669"/>
    <property type="project" value="UniProtKB-KW"/>
</dbReference>
<dbReference type="RefSeq" id="WP_189052527.1">
    <property type="nucleotide sequence ID" value="NZ_BMJQ01000035.1"/>
</dbReference>
<dbReference type="GO" id="GO:0009423">
    <property type="term" value="P:chorismate biosynthetic process"/>
    <property type="evidence" value="ECO:0007669"/>
    <property type="project" value="TreeGrafter"/>
</dbReference>
<name>A0A8J3E736_9PROT</name>
<dbReference type="CDD" id="cd01065">
    <property type="entry name" value="NAD_bind_Shikimate_DH"/>
    <property type="match status" value="1"/>
</dbReference>
<evidence type="ECO:0000259" key="4">
    <source>
        <dbReference type="Pfam" id="PF08501"/>
    </source>
</evidence>
<dbReference type="PANTHER" id="PTHR21089:SF1">
    <property type="entry name" value="BIFUNCTIONAL 3-DEHYDROQUINATE DEHYDRATASE_SHIKIMATE DEHYDROGENASE, CHLOROPLASTIC"/>
    <property type="match status" value="1"/>
</dbReference>
<dbReference type="InterPro" id="IPR022893">
    <property type="entry name" value="Shikimate_DH_fam"/>
</dbReference>
<keyword evidence="2" id="KW-0560">Oxidoreductase</keyword>
<dbReference type="AlphaFoldDB" id="A0A8J3E736"/>